<keyword evidence="2" id="KW-1185">Reference proteome</keyword>
<accession>A0ABV0NHR6</accession>
<evidence type="ECO:0000313" key="2">
    <source>
        <dbReference type="Proteomes" id="UP001476798"/>
    </source>
</evidence>
<protein>
    <submittedName>
        <fullName evidence="1">Uncharacterized protein</fullName>
    </submittedName>
</protein>
<comment type="caution">
    <text evidence="1">The sequence shown here is derived from an EMBL/GenBank/DDBJ whole genome shotgun (WGS) entry which is preliminary data.</text>
</comment>
<name>A0ABV0NHR6_9TELE</name>
<evidence type="ECO:0000313" key="1">
    <source>
        <dbReference type="EMBL" id="MEQ2170945.1"/>
    </source>
</evidence>
<dbReference type="EMBL" id="JAHRIO010040237">
    <property type="protein sequence ID" value="MEQ2170945.1"/>
    <property type="molecule type" value="Genomic_DNA"/>
</dbReference>
<proteinExistence type="predicted"/>
<dbReference type="Proteomes" id="UP001476798">
    <property type="component" value="Unassembled WGS sequence"/>
</dbReference>
<organism evidence="1 2">
    <name type="scientific">Goodea atripinnis</name>
    <dbReference type="NCBI Taxonomy" id="208336"/>
    <lineage>
        <taxon>Eukaryota</taxon>
        <taxon>Metazoa</taxon>
        <taxon>Chordata</taxon>
        <taxon>Craniata</taxon>
        <taxon>Vertebrata</taxon>
        <taxon>Euteleostomi</taxon>
        <taxon>Actinopterygii</taxon>
        <taxon>Neopterygii</taxon>
        <taxon>Teleostei</taxon>
        <taxon>Neoteleostei</taxon>
        <taxon>Acanthomorphata</taxon>
        <taxon>Ovalentaria</taxon>
        <taxon>Atherinomorphae</taxon>
        <taxon>Cyprinodontiformes</taxon>
        <taxon>Goodeidae</taxon>
        <taxon>Goodea</taxon>
    </lineage>
</organism>
<sequence>MTNRHRQEFAPTTSIPTFPHFLRVPDYRCSHECILCPSCERLINIIFRAYRKLSVPPPCLLSLSPLGNPTVPLFLDVVLERQDSNTVFIRQTLDETRTLGFEMQLCLWGIFGLSNA</sequence>
<gene>
    <name evidence="1" type="ORF">GOODEAATRI_005605</name>
</gene>
<reference evidence="1 2" key="1">
    <citation type="submission" date="2021-06" db="EMBL/GenBank/DDBJ databases">
        <authorList>
            <person name="Palmer J.M."/>
        </authorList>
    </citation>
    <scope>NUCLEOTIDE SEQUENCE [LARGE SCALE GENOMIC DNA]</scope>
    <source>
        <strain evidence="1 2">GA_2019</strain>
        <tissue evidence="1">Muscle</tissue>
    </source>
</reference>